<evidence type="ECO:0000313" key="1">
    <source>
        <dbReference type="EMBL" id="GAA4729462.1"/>
    </source>
</evidence>
<evidence type="ECO:0000313" key="2">
    <source>
        <dbReference type="Proteomes" id="UP001499882"/>
    </source>
</evidence>
<dbReference type="Proteomes" id="UP001499882">
    <property type="component" value="Unassembled WGS sequence"/>
</dbReference>
<dbReference type="Gene3D" id="2.60.40.4070">
    <property type="match status" value="1"/>
</dbReference>
<proteinExistence type="predicted"/>
<protein>
    <recommendedName>
        <fullName evidence="3">FlgD Ig-like domain-containing protein</fullName>
    </recommendedName>
</protein>
<accession>A0ABP8YGJ1</accession>
<reference evidence="2" key="1">
    <citation type="journal article" date="2019" name="Int. J. Syst. Evol. Microbiol.">
        <title>The Global Catalogue of Microorganisms (GCM) 10K type strain sequencing project: providing services to taxonomists for standard genome sequencing and annotation.</title>
        <authorList>
            <consortium name="The Broad Institute Genomics Platform"/>
            <consortium name="The Broad Institute Genome Sequencing Center for Infectious Disease"/>
            <person name="Wu L."/>
            <person name="Ma J."/>
        </authorList>
    </citation>
    <scope>NUCLEOTIDE SEQUENCE [LARGE SCALE GENOMIC DNA]</scope>
    <source>
        <strain evidence="2">JCM 18532</strain>
    </source>
</reference>
<keyword evidence="2" id="KW-1185">Reference proteome</keyword>
<sequence length="190" mass="19723">MLRWDGRDAAGAVQPAGSYVLRAVASDVAGNQAVASNPLTVSDQPLVEHTKTTTLPAVQWGPVATPCSYPGPQICIYQPPVASDRFPGGLSFRSGSGPADGIFTVQAETGHEQFRVTATGGPTTPGDADTASLNGTQMQGEGSFTSDWIPITLTSSRLMAEGTWSTSTSGGNDYDVASYTVEQTYFAPAS</sequence>
<gene>
    <name evidence="1" type="ORF">GCM10023350_10930</name>
</gene>
<evidence type="ECO:0008006" key="3">
    <source>
        <dbReference type="Google" id="ProtNLM"/>
    </source>
</evidence>
<dbReference type="EMBL" id="BAABKN010000007">
    <property type="protein sequence ID" value="GAA4729462.1"/>
    <property type="molecule type" value="Genomic_DNA"/>
</dbReference>
<comment type="caution">
    <text evidence="1">The sequence shown here is derived from an EMBL/GenBank/DDBJ whole genome shotgun (WGS) entry which is preliminary data.</text>
</comment>
<dbReference type="RefSeq" id="WP_345525645.1">
    <property type="nucleotide sequence ID" value="NZ_BAABKN010000007.1"/>
</dbReference>
<name>A0ABP8YGJ1_9ACTN</name>
<organism evidence="1 2">
    <name type="scientific">Nocardioides endophyticus</name>
    <dbReference type="NCBI Taxonomy" id="1353775"/>
    <lineage>
        <taxon>Bacteria</taxon>
        <taxon>Bacillati</taxon>
        <taxon>Actinomycetota</taxon>
        <taxon>Actinomycetes</taxon>
        <taxon>Propionibacteriales</taxon>
        <taxon>Nocardioidaceae</taxon>
        <taxon>Nocardioides</taxon>
    </lineage>
</organism>